<feature type="domain" description="Protein kinase" evidence="5">
    <location>
        <begin position="26"/>
        <end position="358"/>
    </location>
</feature>
<keyword evidence="7" id="KW-1185">Reference proteome</keyword>
<dbReference type="Gene3D" id="1.10.510.10">
    <property type="entry name" value="Transferase(Phosphotransferase) domain 1"/>
    <property type="match status" value="1"/>
</dbReference>
<evidence type="ECO:0000256" key="1">
    <source>
        <dbReference type="ARBA" id="ARBA00022741"/>
    </source>
</evidence>
<dbReference type="Pfam" id="PF00069">
    <property type="entry name" value="Pkinase"/>
    <property type="match status" value="1"/>
</dbReference>
<dbReference type="SMART" id="SM00220">
    <property type="entry name" value="S_TKc"/>
    <property type="match status" value="1"/>
</dbReference>
<keyword evidence="6" id="KW-0418">Kinase</keyword>
<dbReference type="Proteomes" id="UP000225706">
    <property type="component" value="Unassembled WGS sequence"/>
</dbReference>
<keyword evidence="1 3" id="KW-0547">Nucleotide-binding</keyword>
<organism evidence="6 7">
    <name type="scientific">Stylophora pistillata</name>
    <name type="common">Smooth cauliflower coral</name>
    <dbReference type="NCBI Taxonomy" id="50429"/>
    <lineage>
        <taxon>Eukaryota</taxon>
        <taxon>Metazoa</taxon>
        <taxon>Cnidaria</taxon>
        <taxon>Anthozoa</taxon>
        <taxon>Hexacorallia</taxon>
        <taxon>Scleractinia</taxon>
        <taxon>Astrocoeniina</taxon>
        <taxon>Pocilloporidae</taxon>
        <taxon>Stylophora</taxon>
    </lineage>
</organism>
<sequence>MELQFPVLKPKTIDCSGLPLYDFNCFENKEIIGNGSFGAVFTADWPTPDAAVGKVVLKKMLSEDILEKKTFVKEARILQKLSHNNIVNFKGICNNPFALVLEYVYFDFSPFGVKSKVSSLADFLTVLDGFNCHGFDSPHVISTICKDMAVGLQYLDGNDIAHRDLKPANILVSNRHYCHLQRTEMREVWVKDPLLCKLADFGQSRSKDIQTNSILQSQTRHVNRRTPVYMAPEMLIEDMRLPFASADDLKRADIWSLGMTLFVLLNPCLKYPYYEEIQQFIKENKTPLRALEVLFKSKQVPKEACKYQHKHATDWYSVNKIWLKCVQFEPAKRPKIKDVISMISQDCTASSLNIHLKVSQASNLEQYDRKVAAIVFKGGSVPEDVLDNDGTNACAFLSVKLAHEIHKLREEANRGDKKLWQSICDVAEKVIMEFPRVINPHRNCTEFYDVLSAYMLIRSVSTEIGCYDFSEEILKDDFVFSQQGMSNLVHALSCMISKKFCVAIYTCKPLIFTVGIANDCFFILDTHPVSTDVGGKGTGLLKVFPYVSEESMAFEGVSRWIWQRLVSSGVKNDTSQSLSIMSENMSYVPSPHTHDEGEKRAKSDVSLVDSSGSKVEANLTVERIELSDCSGPEDEFRENKAGKCSERKGMTSVEEGATLCDLTDSGTTDHTVCHKLRDFIESQPRRVQTYEFSTIEDDVDEVDRPLTKKKESQKLNSSDSSSKRFRSSDDETEIHQRRKRRRLHLISSSGSREHQCNSQVSEDVDNYDHVHCEENRSDNTTEELQNEINGHPEFKVSKKGLSTKEALDICIAGKVDASKVCSAVPQGVTQSSVFIIDLNKVDEGDFTTDSNGVYARHSCPTDVVSAQMTNQSRIESVRKSTKGKHPNGNHIYSVQRHYSWHTSSDEFCRIFTKVCDQRKEKLGRYAIIQYKVTDKAKELFSRKKHGNVKHHKEGYLRTKPSVLSKIKQYANNTSAKQVITQVQEEAGGVSDVQSVADIPRNRKQVYNQASKIPNRILSRSTGPQKAADFTKLIAKLQTSDFVKDVSFGVRHGKDTTANTFAGKELHIEWLKTFCSGTNPKSQCGIDMTYNCGPFYLTALTFPHPMFVHCDARDKHPTTLAGIMTSASREIGDYEYLAANLKRKGISTLTYGTDGETPLEAGFEKILGTEYNGKRMMGLVDCSTEEDFEREFKVLEQQWPSQFTEWLHTREGRLRPLSESMKKCMLRPVRAAAGLGNPPNKWQNQRAEACNNVIKEEISRQKTDQVTIHELIEHRVVQPHLDELVKAIYQMGEYSLSEEYKHLQVDPLQWSQMTPQQRDARIRKVFGFIPGSSRSDEVVTRKLSIGLADCQLAVHFPSYELKEIWRRAEIILSHYKLGGKPNQQKKPRRGKNNVSQQPVLLEEDTSDVMVPKPTRYTEYYQNDEPFYVVFTKDYKNATKCIGCTNEFPKRVQISPYDIALLHEERYCYPKKDDQGNIEMVPTHKKKAKRFYCIDKKCILPRHPYFWRGLVDVTPSVQTRLKDSHKDLLYAMLKVRAEEDGSQK</sequence>
<dbReference type="PROSITE" id="PS00107">
    <property type="entry name" value="PROTEIN_KINASE_ATP"/>
    <property type="match status" value="1"/>
</dbReference>
<dbReference type="EMBL" id="LSMT01000743">
    <property type="protein sequence ID" value="PFX14707.1"/>
    <property type="molecule type" value="Genomic_DNA"/>
</dbReference>
<dbReference type="InterPro" id="IPR011009">
    <property type="entry name" value="Kinase-like_dom_sf"/>
</dbReference>
<keyword evidence="2 3" id="KW-0067">ATP-binding</keyword>
<evidence type="ECO:0000256" key="2">
    <source>
        <dbReference type="ARBA" id="ARBA00022840"/>
    </source>
</evidence>
<comment type="caution">
    <text evidence="6">The sequence shown here is derived from an EMBL/GenBank/DDBJ whole genome shotgun (WGS) entry which is preliminary data.</text>
</comment>
<dbReference type="InterPro" id="IPR008271">
    <property type="entry name" value="Ser/Thr_kinase_AS"/>
</dbReference>
<feature type="region of interest" description="Disordered" evidence="4">
    <location>
        <begin position="703"/>
        <end position="762"/>
    </location>
</feature>
<feature type="compositionally biased region" description="Polar residues" evidence="4">
    <location>
        <begin position="746"/>
        <end position="761"/>
    </location>
</feature>
<dbReference type="InterPro" id="IPR017441">
    <property type="entry name" value="Protein_kinase_ATP_BS"/>
</dbReference>
<dbReference type="Gene3D" id="3.30.200.20">
    <property type="entry name" value="Phosphorylase Kinase, domain 1"/>
    <property type="match status" value="1"/>
</dbReference>
<feature type="compositionally biased region" description="Basic and acidic residues" evidence="4">
    <location>
        <begin position="703"/>
        <end position="713"/>
    </location>
</feature>
<dbReference type="PROSITE" id="PS00108">
    <property type="entry name" value="PROTEIN_KINASE_ST"/>
    <property type="match status" value="1"/>
</dbReference>
<dbReference type="GO" id="GO:0005524">
    <property type="term" value="F:ATP binding"/>
    <property type="evidence" value="ECO:0007669"/>
    <property type="project" value="UniProtKB-UniRule"/>
</dbReference>
<dbReference type="PROSITE" id="PS50011">
    <property type="entry name" value="PROTEIN_KINASE_DOM"/>
    <property type="match status" value="1"/>
</dbReference>
<evidence type="ECO:0000313" key="6">
    <source>
        <dbReference type="EMBL" id="PFX14707.1"/>
    </source>
</evidence>
<protein>
    <submittedName>
        <fullName evidence="6">Tyrosine-protein kinase SPK-1</fullName>
    </submittedName>
</protein>
<feature type="binding site" evidence="3">
    <location>
        <position position="58"/>
    </location>
    <ligand>
        <name>ATP</name>
        <dbReference type="ChEBI" id="CHEBI:30616"/>
    </ligand>
</feature>
<evidence type="ECO:0000313" key="7">
    <source>
        <dbReference type="Proteomes" id="UP000225706"/>
    </source>
</evidence>
<dbReference type="InterPro" id="IPR051681">
    <property type="entry name" value="Ser/Thr_Kinases-Pseudokinases"/>
</dbReference>
<dbReference type="InterPro" id="IPR000719">
    <property type="entry name" value="Prot_kinase_dom"/>
</dbReference>
<dbReference type="PANTHER" id="PTHR44329">
    <property type="entry name" value="SERINE/THREONINE-PROTEIN KINASE TNNI3K-RELATED"/>
    <property type="match status" value="1"/>
</dbReference>
<dbReference type="SUPFAM" id="SSF56112">
    <property type="entry name" value="Protein kinase-like (PK-like)"/>
    <property type="match status" value="1"/>
</dbReference>
<dbReference type="GO" id="GO:0004674">
    <property type="term" value="F:protein serine/threonine kinase activity"/>
    <property type="evidence" value="ECO:0007669"/>
    <property type="project" value="TreeGrafter"/>
</dbReference>
<proteinExistence type="predicted"/>
<dbReference type="PANTHER" id="PTHR44329:SF298">
    <property type="entry name" value="MIXED LINEAGE KINASE DOMAIN-LIKE PROTEIN"/>
    <property type="match status" value="1"/>
</dbReference>
<evidence type="ECO:0000259" key="5">
    <source>
        <dbReference type="PROSITE" id="PS50011"/>
    </source>
</evidence>
<name>A0A2B4RED9_STYPI</name>
<keyword evidence="6" id="KW-0808">Transferase</keyword>
<feature type="compositionally biased region" description="Basic and acidic residues" evidence="4">
    <location>
        <begin position="726"/>
        <end position="735"/>
    </location>
</feature>
<reference evidence="7" key="1">
    <citation type="journal article" date="2017" name="bioRxiv">
        <title>Comparative analysis of the genomes of Stylophora pistillata and Acropora digitifera provides evidence for extensive differences between species of corals.</title>
        <authorList>
            <person name="Voolstra C.R."/>
            <person name="Li Y."/>
            <person name="Liew Y.J."/>
            <person name="Baumgarten S."/>
            <person name="Zoccola D."/>
            <person name="Flot J.-F."/>
            <person name="Tambutte S."/>
            <person name="Allemand D."/>
            <person name="Aranda M."/>
        </authorList>
    </citation>
    <scope>NUCLEOTIDE SEQUENCE [LARGE SCALE GENOMIC DNA]</scope>
</reference>
<dbReference type="OrthoDB" id="5988938at2759"/>
<accession>A0A2B4RED9</accession>
<evidence type="ECO:0000256" key="4">
    <source>
        <dbReference type="SAM" id="MobiDB-lite"/>
    </source>
</evidence>
<evidence type="ECO:0000256" key="3">
    <source>
        <dbReference type="PROSITE-ProRule" id="PRU10141"/>
    </source>
</evidence>
<gene>
    <name evidence="6" type="ORF">AWC38_SpisGene21120</name>
</gene>